<organism evidence="2">
    <name type="scientific">Arundo donax</name>
    <name type="common">Giant reed</name>
    <name type="synonym">Donax arundinaceus</name>
    <dbReference type="NCBI Taxonomy" id="35708"/>
    <lineage>
        <taxon>Eukaryota</taxon>
        <taxon>Viridiplantae</taxon>
        <taxon>Streptophyta</taxon>
        <taxon>Embryophyta</taxon>
        <taxon>Tracheophyta</taxon>
        <taxon>Spermatophyta</taxon>
        <taxon>Magnoliopsida</taxon>
        <taxon>Liliopsida</taxon>
        <taxon>Poales</taxon>
        <taxon>Poaceae</taxon>
        <taxon>PACMAD clade</taxon>
        <taxon>Arundinoideae</taxon>
        <taxon>Arundineae</taxon>
        <taxon>Arundo</taxon>
    </lineage>
</organism>
<evidence type="ECO:0000256" key="1">
    <source>
        <dbReference type="SAM" id="Phobius"/>
    </source>
</evidence>
<feature type="transmembrane region" description="Helical" evidence="1">
    <location>
        <begin position="12"/>
        <end position="38"/>
    </location>
</feature>
<reference evidence="2" key="2">
    <citation type="journal article" date="2015" name="Data Brief">
        <title>Shoot transcriptome of the giant reed, Arundo donax.</title>
        <authorList>
            <person name="Barrero R.A."/>
            <person name="Guerrero F.D."/>
            <person name="Moolhuijzen P."/>
            <person name="Goolsby J.A."/>
            <person name="Tidwell J."/>
            <person name="Bellgard S.E."/>
            <person name="Bellgard M.I."/>
        </authorList>
    </citation>
    <scope>NUCLEOTIDE SEQUENCE</scope>
    <source>
        <tissue evidence="2">Shoot tissue taken approximately 20 cm above the soil surface</tissue>
    </source>
</reference>
<keyword evidence="1" id="KW-1133">Transmembrane helix</keyword>
<dbReference type="AlphaFoldDB" id="A0A0A9BDN2"/>
<sequence length="63" mass="6937">MDLSYSLWKASKIIAVYTLLACTNIGVLILILGIFFLASNLDSSSLFLFTSTVLSKCFKNLTI</sequence>
<protein>
    <submittedName>
        <fullName evidence="2">Uncharacterized protein</fullName>
    </submittedName>
</protein>
<evidence type="ECO:0000313" key="2">
    <source>
        <dbReference type="EMBL" id="JAD61441.1"/>
    </source>
</evidence>
<keyword evidence="1" id="KW-0812">Transmembrane</keyword>
<keyword evidence="1" id="KW-0472">Membrane</keyword>
<dbReference type="EMBL" id="GBRH01236454">
    <property type="protein sequence ID" value="JAD61441.1"/>
    <property type="molecule type" value="Transcribed_RNA"/>
</dbReference>
<proteinExistence type="predicted"/>
<accession>A0A0A9BDN2</accession>
<name>A0A0A9BDN2_ARUDO</name>
<reference evidence="2" key="1">
    <citation type="submission" date="2014-09" db="EMBL/GenBank/DDBJ databases">
        <authorList>
            <person name="Magalhaes I.L.F."/>
            <person name="Oliveira U."/>
            <person name="Santos F.R."/>
            <person name="Vidigal T.H.D.A."/>
            <person name="Brescovit A.D."/>
            <person name="Santos A.J."/>
        </authorList>
    </citation>
    <scope>NUCLEOTIDE SEQUENCE</scope>
    <source>
        <tissue evidence="2">Shoot tissue taken approximately 20 cm above the soil surface</tissue>
    </source>
</reference>